<dbReference type="Pfam" id="PF05922">
    <property type="entry name" value="Inhibitor_I9"/>
    <property type="match status" value="1"/>
</dbReference>
<evidence type="ECO:0000259" key="8">
    <source>
        <dbReference type="Pfam" id="PF00082"/>
    </source>
</evidence>
<dbReference type="Gene3D" id="3.30.70.80">
    <property type="entry name" value="Peptidase S8 propeptide/proteinase inhibitor I9"/>
    <property type="match status" value="1"/>
</dbReference>
<dbReference type="Pfam" id="PF00082">
    <property type="entry name" value="Peptidase_S8"/>
    <property type="match status" value="1"/>
</dbReference>
<protein>
    <submittedName>
        <fullName evidence="10">S8 family peptidase</fullName>
        <ecNumber evidence="10">3.4.-.-</ecNumber>
    </submittedName>
</protein>
<dbReference type="PROSITE" id="PS00136">
    <property type="entry name" value="SUBTILASE_ASP"/>
    <property type="match status" value="1"/>
</dbReference>
<keyword evidence="7" id="KW-0732">Signal</keyword>
<dbReference type="InterPro" id="IPR050131">
    <property type="entry name" value="Peptidase_S8_subtilisin-like"/>
</dbReference>
<feature type="signal peptide" evidence="7">
    <location>
        <begin position="1"/>
        <end position="21"/>
    </location>
</feature>
<gene>
    <name evidence="10" type="ORF">ACFWJN_29515</name>
</gene>
<keyword evidence="3 5" id="KW-0378">Hydrolase</keyword>
<accession>A0ABW6FW06</accession>
<dbReference type="EMBL" id="JBHXIJ010000328">
    <property type="protein sequence ID" value="MFD5103082.1"/>
    <property type="molecule type" value="Genomic_DNA"/>
</dbReference>
<reference evidence="10 11" key="1">
    <citation type="submission" date="2024-09" db="EMBL/GenBank/DDBJ databases">
        <title>The Natural Products Discovery Center: Release of the First 8490 Sequenced Strains for Exploring Actinobacteria Biosynthetic Diversity.</title>
        <authorList>
            <person name="Kalkreuter E."/>
            <person name="Kautsar S.A."/>
            <person name="Yang D."/>
            <person name="Bader C.D."/>
            <person name="Teijaro C.N."/>
            <person name="Fluegel L."/>
            <person name="Davis C.M."/>
            <person name="Simpson J.R."/>
            <person name="Lauterbach L."/>
            <person name="Steele A.D."/>
            <person name="Gui C."/>
            <person name="Meng S."/>
            <person name="Li G."/>
            <person name="Viehrig K."/>
            <person name="Ye F."/>
            <person name="Su P."/>
            <person name="Kiefer A.F."/>
            <person name="Nichols A."/>
            <person name="Cepeda A.J."/>
            <person name="Yan W."/>
            <person name="Fan B."/>
            <person name="Jiang Y."/>
            <person name="Adhikari A."/>
            <person name="Zheng C.-J."/>
            <person name="Schuster L."/>
            <person name="Cowan T.M."/>
            <person name="Smanski M.J."/>
            <person name="Chevrette M.G."/>
            <person name="De Carvalho L.P.S."/>
            <person name="Shen B."/>
        </authorList>
    </citation>
    <scope>NUCLEOTIDE SEQUENCE [LARGE SCALE GENOMIC DNA]</scope>
    <source>
        <strain evidence="10 11">NPDC058348</strain>
    </source>
</reference>
<dbReference type="PROSITE" id="PS00138">
    <property type="entry name" value="SUBTILASE_SER"/>
    <property type="match status" value="1"/>
</dbReference>
<evidence type="ECO:0000256" key="1">
    <source>
        <dbReference type="ARBA" id="ARBA00011073"/>
    </source>
</evidence>
<dbReference type="PANTHER" id="PTHR43806:SF11">
    <property type="entry name" value="CEREVISIN-RELATED"/>
    <property type="match status" value="1"/>
</dbReference>
<dbReference type="InterPro" id="IPR022398">
    <property type="entry name" value="Peptidase_S8_His-AS"/>
</dbReference>
<dbReference type="EC" id="3.4.-.-" evidence="10"/>
<evidence type="ECO:0000256" key="5">
    <source>
        <dbReference type="PROSITE-ProRule" id="PRU01240"/>
    </source>
</evidence>
<dbReference type="InterPro" id="IPR036852">
    <property type="entry name" value="Peptidase_S8/S53_dom_sf"/>
</dbReference>
<feature type="domain" description="Peptidase S8/S53" evidence="8">
    <location>
        <begin position="135"/>
        <end position="365"/>
    </location>
</feature>
<dbReference type="InterPro" id="IPR034193">
    <property type="entry name" value="PCSK9_ProteinaseK-like"/>
</dbReference>
<dbReference type="SUPFAM" id="SSF52743">
    <property type="entry name" value="Subtilisin-like"/>
    <property type="match status" value="1"/>
</dbReference>
<dbReference type="Gene3D" id="3.40.50.200">
    <property type="entry name" value="Peptidase S8/S53 domain"/>
    <property type="match status" value="1"/>
</dbReference>
<feature type="active site" description="Charge relay system" evidence="5">
    <location>
        <position position="175"/>
    </location>
</feature>
<dbReference type="RefSeq" id="WP_386720961.1">
    <property type="nucleotide sequence ID" value="NZ_JBHXIJ010000328.1"/>
</dbReference>
<dbReference type="InterPro" id="IPR037045">
    <property type="entry name" value="S8pro/Inhibitor_I9_sf"/>
</dbReference>
<evidence type="ECO:0000259" key="9">
    <source>
        <dbReference type="Pfam" id="PF05922"/>
    </source>
</evidence>
<dbReference type="PRINTS" id="PR00723">
    <property type="entry name" value="SUBTILISIN"/>
</dbReference>
<evidence type="ECO:0000256" key="3">
    <source>
        <dbReference type="ARBA" id="ARBA00022801"/>
    </source>
</evidence>
<dbReference type="InterPro" id="IPR015500">
    <property type="entry name" value="Peptidase_S8_subtilisin-rel"/>
</dbReference>
<proteinExistence type="inferred from homology"/>
<keyword evidence="11" id="KW-1185">Reference proteome</keyword>
<evidence type="ECO:0000313" key="10">
    <source>
        <dbReference type="EMBL" id="MFD5103082.1"/>
    </source>
</evidence>
<name>A0ABW6FW06_9ACTN</name>
<dbReference type="PANTHER" id="PTHR43806">
    <property type="entry name" value="PEPTIDASE S8"/>
    <property type="match status" value="1"/>
</dbReference>
<dbReference type="PROSITE" id="PS51892">
    <property type="entry name" value="SUBTILASE"/>
    <property type="match status" value="1"/>
</dbReference>
<evidence type="ECO:0000256" key="7">
    <source>
        <dbReference type="SAM" id="SignalP"/>
    </source>
</evidence>
<comment type="similarity">
    <text evidence="1 5 6">Belongs to the peptidase S8 family.</text>
</comment>
<feature type="domain" description="Inhibitor I9" evidence="9">
    <location>
        <begin position="39"/>
        <end position="107"/>
    </location>
</feature>
<dbReference type="InterPro" id="IPR000209">
    <property type="entry name" value="Peptidase_S8/S53_dom"/>
</dbReference>
<dbReference type="PROSITE" id="PS00137">
    <property type="entry name" value="SUBTILASE_HIS"/>
    <property type="match status" value="1"/>
</dbReference>
<evidence type="ECO:0000256" key="4">
    <source>
        <dbReference type="ARBA" id="ARBA00022825"/>
    </source>
</evidence>
<dbReference type="CDD" id="cd04077">
    <property type="entry name" value="Peptidases_S8_PCSK9_ProteinaseK_like"/>
    <property type="match status" value="1"/>
</dbReference>
<feature type="active site" description="Charge relay system" evidence="5">
    <location>
        <position position="327"/>
    </location>
</feature>
<dbReference type="InterPro" id="IPR023828">
    <property type="entry name" value="Peptidase_S8_Ser-AS"/>
</dbReference>
<sequence length="384" mass="38410">AALAAGLAATALAITPGTAHATEGNIQGADARNAVKDSYLVVLKDDTTAQGVVRRKATLTKRYGGKAGHTYSSALKGFSVRMTENQAKRLAADPAVAYVEQDSTASLQAVSSWGLDRVDQRSLPLNGAYSGPNTGAGVTAYVIDTGIRTSHSDFGGRASWGTNTVDTNDTDCHGHGTHVAGTVGGTSYGVASGVKLVGVKVFDCAGGTTATAIAAGIDWVTRTAVKPAVANMSFKSGSSAVATAVKNSVASGIVNVAAAGNDYGYNACDITPAKVPEAITVGSTTPSDSRSSFSNIGTCIDIFAPGSDIVSAGITSNTASATKNGTSMAAPHVAGAAALYLSANPTATPAQVQSALKNNATKGKLTGLGTGSPNNLLYTGFIGQ</sequence>
<evidence type="ECO:0000313" key="11">
    <source>
        <dbReference type="Proteomes" id="UP001598448"/>
    </source>
</evidence>
<keyword evidence="2 5" id="KW-0645">Protease</keyword>
<dbReference type="Proteomes" id="UP001598448">
    <property type="component" value="Unassembled WGS sequence"/>
</dbReference>
<dbReference type="InterPro" id="IPR023827">
    <property type="entry name" value="Peptidase_S8_Asp-AS"/>
</dbReference>
<dbReference type="GO" id="GO:0016787">
    <property type="term" value="F:hydrolase activity"/>
    <property type="evidence" value="ECO:0007669"/>
    <property type="project" value="UniProtKB-KW"/>
</dbReference>
<feature type="active site" description="Charge relay system" evidence="5">
    <location>
        <position position="144"/>
    </location>
</feature>
<dbReference type="InterPro" id="IPR010259">
    <property type="entry name" value="S8pro/Inhibitor_I9"/>
</dbReference>
<feature type="chain" id="PRO_5045576909" evidence="7">
    <location>
        <begin position="22"/>
        <end position="384"/>
    </location>
</feature>
<feature type="non-terminal residue" evidence="10">
    <location>
        <position position="1"/>
    </location>
</feature>
<evidence type="ECO:0000256" key="6">
    <source>
        <dbReference type="RuleBase" id="RU003355"/>
    </source>
</evidence>
<keyword evidence="4 5" id="KW-0720">Serine protease</keyword>
<organism evidence="10 11">
    <name type="scientific">Streptomyces albidochromogenes</name>
    <dbReference type="NCBI Taxonomy" id="329524"/>
    <lineage>
        <taxon>Bacteria</taxon>
        <taxon>Bacillati</taxon>
        <taxon>Actinomycetota</taxon>
        <taxon>Actinomycetes</taxon>
        <taxon>Kitasatosporales</taxon>
        <taxon>Streptomycetaceae</taxon>
        <taxon>Streptomyces</taxon>
    </lineage>
</organism>
<evidence type="ECO:0000256" key="2">
    <source>
        <dbReference type="ARBA" id="ARBA00022670"/>
    </source>
</evidence>
<comment type="caution">
    <text evidence="10">The sequence shown here is derived from an EMBL/GenBank/DDBJ whole genome shotgun (WGS) entry which is preliminary data.</text>
</comment>